<feature type="compositionally biased region" description="Basic and acidic residues" evidence="2">
    <location>
        <begin position="44"/>
        <end position="53"/>
    </location>
</feature>
<dbReference type="PANTHER" id="PTHR11937">
    <property type="entry name" value="ACTIN"/>
    <property type="match status" value="1"/>
</dbReference>
<dbReference type="SMART" id="SM00268">
    <property type="entry name" value="ACTIN"/>
    <property type="match status" value="1"/>
</dbReference>
<comment type="caution">
    <text evidence="3">The sequence shown here is derived from an EMBL/GenBank/DDBJ whole genome shotgun (WGS) entry which is preliminary data.</text>
</comment>
<evidence type="ECO:0000256" key="2">
    <source>
        <dbReference type="SAM" id="MobiDB-lite"/>
    </source>
</evidence>
<dbReference type="Gene3D" id="3.30.420.40">
    <property type="match status" value="2"/>
</dbReference>
<evidence type="ECO:0000313" key="3">
    <source>
        <dbReference type="EMBL" id="GBF97694.1"/>
    </source>
</evidence>
<evidence type="ECO:0000313" key="4">
    <source>
        <dbReference type="Proteomes" id="UP000247498"/>
    </source>
</evidence>
<name>A0A2V0PCW9_9CHLO</name>
<sequence length="414" mass="42322">MATDAEKLGKTVVLDYGSDTLKAGRARDVPSERGLSCATPAAVEARDPARADDAAGPGGAPWPRREAVRGGRIVDFDAFESLLHHVLYDRMGWRPGREDCLVVVEPVLAGRAERERLAQLAFETFGVRGYFVADAAACSLFACNKQFGVVADVGAGKALVASVADGVTHVAGAARLPWAGGADLDAHLRALLAGGAGGAAAAAAAGALGDAQLRAAKEQAACCAAGEGDYAALAAGAGPRAAAAEAAAAAAAADKQQQQNPAAHAEEWRRLRGAYTLPDGSTLQLGHAGYALGEALVRPASAGLAAPALAEVCCEVVAQQMEPAARRAVWDSVLLCGAAGCMPGLRERLLAELPLFGPPSASFGAAPLPHYLPTDARAHAAWMGGAVLARVVMHQMLTANEYDEWGPAVVSRVC</sequence>
<dbReference type="SUPFAM" id="SSF53067">
    <property type="entry name" value="Actin-like ATPase domain"/>
    <property type="match status" value="2"/>
</dbReference>
<dbReference type="Gene3D" id="3.90.640.10">
    <property type="entry name" value="Actin, Chain A, domain 4"/>
    <property type="match status" value="1"/>
</dbReference>
<dbReference type="OrthoDB" id="74201at2759"/>
<dbReference type="STRING" id="307507.A0A2V0PCW9"/>
<comment type="similarity">
    <text evidence="1">Belongs to the actin family.</text>
</comment>
<dbReference type="Pfam" id="PF00022">
    <property type="entry name" value="Actin"/>
    <property type="match status" value="2"/>
</dbReference>
<dbReference type="InterPro" id="IPR043129">
    <property type="entry name" value="ATPase_NBD"/>
</dbReference>
<proteinExistence type="inferred from homology"/>
<dbReference type="AlphaFoldDB" id="A0A2V0PCW9"/>
<dbReference type="Proteomes" id="UP000247498">
    <property type="component" value="Unassembled WGS sequence"/>
</dbReference>
<reference evidence="3 4" key="1">
    <citation type="journal article" date="2018" name="Sci. Rep.">
        <title>Raphidocelis subcapitata (=Pseudokirchneriella subcapitata) provides an insight into genome evolution and environmental adaptations in the Sphaeropleales.</title>
        <authorList>
            <person name="Suzuki S."/>
            <person name="Yamaguchi H."/>
            <person name="Nakajima N."/>
            <person name="Kawachi M."/>
        </authorList>
    </citation>
    <scope>NUCLEOTIDE SEQUENCE [LARGE SCALE GENOMIC DNA]</scope>
    <source>
        <strain evidence="3 4">NIES-35</strain>
    </source>
</reference>
<feature type="region of interest" description="Disordered" evidence="2">
    <location>
        <begin position="36"/>
        <end position="62"/>
    </location>
</feature>
<protein>
    <submittedName>
        <fullName evidence="3">Uncharacterized protein</fullName>
    </submittedName>
</protein>
<organism evidence="3 4">
    <name type="scientific">Raphidocelis subcapitata</name>
    <dbReference type="NCBI Taxonomy" id="307507"/>
    <lineage>
        <taxon>Eukaryota</taxon>
        <taxon>Viridiplantae</taxon>
        <taxon>Chlorophyta</taxon>
        <taxon>core chlorophytes</taxon>
        <taxon>Chlorophyceae</taxon>
        <taxon>CS clade</taxon>
        <taxon>Sphaeropleales</taxon>
        <taxon>Selenastraceae</taxon>
        <taxon>Raphidocelis</taxon>
    </lineage>
</organism>
<gene>
    <name evidence="3" type="ORF">Rsub_09752</name>
</gene>
<accession>A0A2V0PCW9</accession>
<dbReference type="EMBL" id="BDRX01000105">
    <property type="protein sequence ID" value="GBF97694.1"/>
    <property type="molecule type" value="Genomic_DNA"/>
</dbReference>
<keyword evidence="4" id="KW-1185">Reference proteome</keyword>
<evidence type="ECO:0000256" key="1">
    <source>
        <dbReference type="RuleBase" id="RU000487"/>
    </source>
</evidence>
<dbReference type="InterPro" id="IPR004000">
    <property type="entry name" value="Actin"/>
</dbReference>
<dbReference type="InParanoid" id="A0A2V0PCW9"/>